<proteinExistence type="inferred from homology"/>
<dbReference type="GO" id="GO:0016616">
    <property type="term" value="F:oxidoreductase activity, acting on the CH-OH group of donors, NAD or NADP as acceptor"/>
    <property type="evidence" value="ECO:0007669"/>
    <property type="project" value="UniProtKB-ARBA"/>
</dbReference>
<dbReference type="Proteomes" id="UP001321018">
    <property type="component" value="Unassembled WGS sequence"/>
</dbReference>
<name>A0AAP3E2Q1_9EURY</name>
<dbReference type="PRINTS" id="PR00069">
    <property type="entry name" value="ALDKETRDTASE"/>
</dbReference>
<keyword evidence="2" id="KW-0521">NADP</keyword>
<evidence type="ECO:0000256" key="2">
    <source>
        <dbReference type="ARBA" id="ARBA00022857"/>
    </source>
</evidence>
<dbReference type="EMBL" id="JAOPKA010000011">
    <property type="protein sequence ID" value="MCU4742911.1"/>
    <property type="molecule type" value="Genomic_DNA"/>
</dbReference>
<accession>A0AAP3E2Q1</accession>
<dbReference type="InterPro" id="IPR020471">
    <property type="entry name" value="AKR"/>
</dbReference>
<protein>
    <submittedName>
        <fullName evidence="5">Aldo/keto reductase</fullName>
    </submittedName>
</protein>
<dbReference type="Gene3D" id="3.20.20.100">
    <property type="entry name" value="NADP-dependent oxidoreductase domain"/>
    <property type="match status" value="1"/>
</dbReference>
<dbReference type="InterPro" id="IPR023210">
    <property type="entry name" value="NADP_OxRdtase_dom"/>
</dbReference>
<dbReference type="PANTHER" id="PTHR43827">
    <property type="entry name" value="2,5-DIKETO-D-GLUCONIC ACID REDUCTASE"/>
    <property type="match status" value="1"/>
</dbReference>
<dbReference type="PIRSF" id="PIRSF000097">
    <property type="entry name" value="AKR"/>
    <property type="match status" value="1"/>
</dbReference>
<dbReference type="Pfam" id="PF00248">
    <property type="entry name" value="Aldo_ket_red"/>
    <property type="match status" value="1"/>
</dbReference>
<feature type="domain" description="NADP-dependent oxidoreductase" evidence="4">
    <location>
        <begin position="13"/>
        <end position="253"/>
    </location>
</feature>
<dbReference type="RefSeq" id="WP_338004719.1">
    <property type="nucleotide sequence ID" value="NZ_JAOPKA010000011.1"/>
</dbReference>
<organism evidence="5 6">
    <name type="scientific">Natronoglomus mannanivorans</name>
    <dbReference type="NCBI Taxonomy" id="2979990"/>
    <lineage>
        <taxon>Archaea</taxon>
        <taxon>Methanobacteriati</taxon>
        <taxon>Methanobacteriota</taxon>
        <taxon>Stenosarchaea group</taxon>
        <taxon>Halobacteria</taxon>
        <taxon>Halobacteriales</taxon>
        <taxon>Natrialbaceae</taxon>
        <taxon>Natronoglomus</taxon>
    </lineage>
</organism>
<evidence type="ECO:0000313" key="6">
    <source>
        <dbReference type="Proteomes" id="UP001321018"/>
    </source>
</evidence>
<evidence type="ECO:0000256" key="3">
    <source>
        <dbReference type="ARBA" id="ARBA00023002"/>
    </source>
</evidence>
<gene>
    <name evidence="5" type="ORF">OB960_16105</name>
</gene>
<dbReference type="PANTHER" id="PTHR43827:SF3">
    <property type="entry name" value="NADP-DEPENDENT OXIDOREDUCTASE DOMAIN-CONTAINING PROTEIN"/>
    <property type="match status" value="1"/>
</dbReference>
<dbReference type="SUPFAM" id="SSF51430">
    <property type="entry name" value="NAD(P)-linked oxidoreductase"/>
    <property type="match status" value="1"/>
</dbReference>
<comment type="caution">
    <text evidence="5">The sequence shown here is derived from an EMBL/GenBank/DDBJ whole genome shotgun (WGS) entry which is preliminary data.</text>
</comment>
<evidence type="ECO:0000259" key="4">
    <source>
        <dbReference type="Pfam" id="PF00248"/>
    </source>
</evidence>
<evidence type="ECO:0000313" key="5">
    <source>
        <dbReference type="EMBL" id="MCU4742911.1"/>
    </source>
</evidence>
<dbReference type="InterPro" id="IPR036812">
    <property type="entry name" value="NAD(P)_OxRdtase_dom_sf"/>
</dbReference>
<evidence type="ECO:0000256" key="1">
    <source>
        <dbReference type="ARBA" id="ARBA00007905"/>
    </source>
</evidence>
<reference evidence="5" key="1">
    <citation type="submission" date="2022-09" db="EMBL/GenBank/DDBJ databases">
        <title>Enrichment on poylsaccharides allowed isolation of novel metabolic and taxonomic groups of Haloarchaea.</title>
        <authorList>
            <person name="Sorokin D.Y."/>
            <person name="Elcheninov A.G."/>
            <person name="Khizhniak T.V."/>
            <person name="Kolganova T.V."/>
            <person name="Kublanov I.V."/>
        </authorList>
    </citation>
    <scope>NUCLEOTIDE SEQUENCE</scope>
    <source>
        <strain evidence="5">AArc-xg1-1</strain>
    </source>
</reference>
<dbReference type="InterPro" id="IPR018170">
    <property type="entry name" value="Aldo/ket_reductase_CS"/>
</dbReference>
<dbReference type="PROSITE" id="PS00798">
    <property type="entry name" value="ALDOKETO_REDUCTASE_1"/>
    <property type="match status" value="1"/>
</dbReference>
<dbReference type="AlphaFoldDB" id="A0AAP3E2Q1"/>
<comment type="similarity">
    <text evidence="1">Belongs to the aldo/keto reductase family.</text>
</comment>
<sequence length="261" mass="28638">MRTSTPTLTLPPVGLGTMGIGDPETIATALEVGYRHLDTAQIYDNEGVVGEGFALIDVPRDDLTVATKVWADSLAPEAVHETTDESLGRLGLETIDLLYVHRPIETYEPDRTLPAFDDLREAGTIDHVGLSNFSVAQLEEALEILESPIAAHQVEYHPLFQPTELLEHAQEHDYLLVAYSPLAAGRLEEVDAVVAVAEKHDTTPEAVSLAWLSAKDNLVTIPKASRRDHLEANLAALDVELDAEDHDRIDGIEREVEIFPE</sequence>
<keyword evidence="3" id="KW-0560">Oxidoreductase</keyword>